<reference evidence="1 2" key="1">
    <citation type="submission" date="2022-06" db="EMBL/GenBank/DDBJ databases">
        <title>Halogeometricum sp. a new haloarchaeum isolate from saline soil.</title>
        <authorList>
            <person name="Strakova D."/>
            <person name="Galisteo C."/>
            <person name="Sanchez-Porro C."/>
            <person name="Ventosa A."/>
        </authorList>
    </citation>
    <scope>NUCLEOTIDE SEQUENCE [LARGE SCALE GENOMIC DNA]</scope>
    <source>
        <strain evidence="1 2">S1BR25-6</strain>
    </source>
</reference>
<dbReference type="RefSeq" id="WP_310923053.1">
    <property type="nucleotide sequence ID" value="NZ_JAMQOP010000001.1"/>
</dbReference>
<sequence>MSAWEKYGDVLTNQMSSVGAGGYAIIGLRYSLPIHNGKSEELVQVTVYHNGSSVDSQQAGDTQLSGADTTEDEWEQWFSFDTKDWKTGTYSAQILVRDEITGKNSELEELAFDVVEPLTPNEVKLTGVQKPPTIRKGQPITFTLQFKNIGDDDNSIVSKPSIRHEQGEWQTPNDERVRLNIPAGESRSWESGEFSLNYTGTYEFRLDEIGITWNLTVTD</sequence>
<accession>A0ABU2GBR2</accession>
<organism evidence="1 2">
    <name type="scientific">Halogeometricum salsisoli</name>
    <dbReference type="NCBI Taxonomy" id="2950536"/>
    <lineage>
        <taxon>Archaea</taxon>
        <taxon>Methanobacteriati</taxon>
        <taxon>Methanobacteriota</taxon>
        <taxon>Stenosarchaea group</taxon>
        <taxon>Halobacteria</taxon>
        <taxon>Halobacteriales</taxon>
        <taxon>Haloferacaceae</taxon>
        <taxon>Halogeometricum</taxon>
    </lineage>
</organism>
<proteinExistence type="predicted"/>
<protein>
    <recommendedName>
        <fullName evidence="3">DUF11 domain-containing protein</fullName>
    </recommendedName>
</protein>
<evidence type="ECO:0000313" key="1">
    <source>
        <dbReference type="EMBL" id="MDS0298240.1"/>
    </source>
</evidence>
<gene>
    <name evidence="1" type="ORF">NDI76_05755</name>
</gene>
<name>A0ABU2GBR2_9EURY</name>
<comment type="caution">
    <text evidence="1">The sequence shown here is derived from an EMBL/GenBank/DDBJ whole genome shotgun (WGS) entry which is preliminary data.</text>
</comment>
<dbReference type="PROSITE" id="PS00414">
    <property type="entry name" value="PROFILIN"/>
    <property type="match status" value="1"/>
</dbReference>
<dbReference type="EMBL" id="JAMQOP010000001">
    <property type="protein sequence ID" value="MDS0298240.1"/>
    <property type="molecule type" value="Genomic_DNA"/>
</dbReference>
<dbReference type="InterPro" id="IPR027310">
    <property type="entry name" value="Profilin_CS"/>
</dbReference>
<evidence type="ECO:0008006" key="3">
    <source>
        <dbReference type="Google" id="ProtNLM"/>
    </source>
</evidence>
<dbReference type="Proteomes" id="UP001257060">
    <property type="component" value="Unassembled WGS sequence"/>
</dbReference>
<keyword evidence="2" id="KW-1185">Reference proteome</keyword>
<evidence type="ECO:0000313" key="2">
    <source>
        <dbReference type="Proteomes" id="UP001257060"/>
    </source>
</evidence>